<evidence type="ECO:0000313" key="2">
    <source>
        <dbReference type="EMBL" id="KAF5342554.1"/>
    </source>
</evidence>
<gene>
    <name evidence="2" type="ORF">D9611_001747</name>
</gene>
<organism evidence="2 3">
    <name type="scientific">Ephemerocybe angulata</name>
    <dbReference type="NCBI Taxonomy" id="980116"/>
    <lineage>
        <taxon>Eukaryota</taxon>
        <taxon>Fungi</taxon>
        <taxon>Dikarya</taxon>
        <taxon>Basidiomycota</taxon>
        <taxon>Agaricomycotina</taxon>
        <taxon>Agaricomycetes</taxon>
        <taxon>Agaricomycetidae</taxon>
        <taxon>Agaricales</taxon>
        <taxon>Agaricineae</taxon>
        <taxon>Psathyrellaceae</taxon>
        <taxon>Ephemerocybe</taxon>
    </lineage>
</organism>
<name>A0A8H5FMR2_9AGAR</name>
<dbReference type="AlphaFoldDB" id="A0A8H5FMR2"/>
<feature type="compositionally biased region" description="Polar residues" evidence="1">
    <location>
        <begin position="250"/>
        <end position="260"/>
    </location>
</feature>
<feature type="region of interest" description="Disordered" evidence="1">
    <location>
        <begin position="241"/>
        <end position="260"/>
    </location>
</feature>
<reference evidence="2 3" key="1">
    <citation type="journal article" date="2020" name="ISME J.">
        <title>Uncovering the hidden diversity of litter-decomposition mechanisms in mushroom-forming fungi.</title>
        <authorList>
            <person name="Floudas D."/>
            <person name="Bentzer J."/>
            <person name="Ahren D."/>
            <person name="Johansson T."/>
            <person name="Persson P."/>
            <person name="Tunlid A."/>
        </authorList>
    </citation>
    <scope>NUCLEOTIDE SEQUENCE [LARGE SCALE GENOMIC DNA]</scope>
    <source>
        <strain evidence="2 3">CBS 175.51</strain>
    </source>
</reference>
<dbReference type="OrthoDB" id="10298814at2759"/>
<evidence type="ECO:0000313" key="3">
    <source>
        <dbReference type="Proteomes" id="UP000541558"/>
    </source>
</evidence>
<dbReference type="Proteomes" id="UP000541558">
    <property type="component" value="Unassembled WGS sequence"/>
</dbReference>
<comment type="caution">
    <text evidence="2">The sequence shown here is derived from an EMBL/GenBank/DDBJ whole genome shotgun (WGS) entry which is preliminary data.</text>
</comment>
<feature type="compositionally biased region" description="Basic residues" evidence="1">
    <location>
        <begin position="483"/>
        <end position="492"/>
    </location>
</feature>
<sequence>MSTIALSRDYPDAWDTPITALEDQVYRLAIFLCGELLGHLCDKPKCTTLWSGDHVLLRDFLARAATSLPGFKPSTALRGLRKVIQYKSDNALDSKFRLTADNAEALYYRSLTQFAQEVDPNFTDRQMVEVMQAWPDIDMLYLLGNFHMTPRAVREEYPNLLDKYTLAFLDRYLCYLDFFDEFAKEQGDRAENGWNVPPPPPPLVPTELNVPLPGLVSNSADYIPRIVIIEFEGSRIQALDSEQEFETDEPTSSPLTTFKPTSPKLASASVFMAVSLSTLAISPSPSILATSSLLESAPTSLLESTSPVLTPSAPICIPLPESSLLSVPGGASLQESSTDPSVRSSITSFPSLASSLTSAADTITVPRDVPSSSPSIKHPGYTEVDVTPHLIETITAVQQQSYPNFSRESKTISSTERIPSPRVSTLVEILASSADPTSIPSGGSPVFQESTPYRAREESHTTFPRSSSKNSKFSKFVSASRQRLLRSRGKKQRPSELSETVSEPDAIEVAAEVDEFPRMEEERLQSTPSQWSLWFKAWRYRIRTGNPLPRWC</sequence>
<keyword evidence="3" id="KW-1185">Reference proteome</keyword>
<feature type="compositionally biased region" description="Polar residues" evidence="1">
    <location>
        <begin position="434"/>
        <end position="451"/>
    </location>
</feature>
<feature type="region of interest" description="Disordered" evidence="1">
    <location>
        <begin position="434"/>
        <end position="504"/>
    </location>
</feature>
<accession>A0A8H5FMR2</accession>
<protein>
    <submittedName>
        <fullName evidence="2">Uncharacterized protein</fullName>
    </submittedName>
</protein>
<evidence type="ECO:0000256" key="1">
    <source>
        <dbReference type="SAM" id="MobiDB-lite"/>
    </source>
</evidence>
<feature type="compositionally biased region" description="Low complexity" evidence="1">
    <location>
        <begin position="463"/>
        <end position="480"/>
    </location>
</feature>
<proteinExistence type="predicted"/>
<dbReference type="EMBL" id="JAACJK010000001">
    <property type="protein sequence ID" value="KAF5342554.1"/>
    <property type="molecule type" value="Genomic_DNA"/>
</dbReference>